<dbReference type="EMBL" id="UINC01007065">
    <property type="protein sequence ID" value="SVA31222.1"/>
    <property type="molecule type" value="Genomic_DNA"/>
</dbReference>
<organism evidence="1">
    <name type="scientific">marine metagenome</name>
    <dbReference type="NCBI Taxonomy" id="408172"/>
    <lineage>
        <taxon>unclassified sequences</taxon>
        <taxon>metagenomes</taxon>
        <taxon>ecological metagenomes</taxon>
    </lineage>
</organism>
<name>A0A381USQ8_9ZZZZ</name>
<evidence type="ECO:0000313" key="1">
    <source>
        <dbReference type="EMBL" id="SVA31222.1"/>
    </source>
</evidence>
<sequence>MKQQWSTVICTTLVVGLFYAFGTISKAEQQVYTFDVCGAPNSYEPGWVPNGDPMVNGKMTLVIDSAKGLLTLKPSQELLNSTRYVSLHAHLYDLQHRYDNSDLGQSTICWAYYNHSGRGGHCAKDDYDCQTLTGVENWPWTKYG</sequence>
<feature type="non-terminal residue" evidence="1">
    <location>
        <position position="144"/>
    </location>
</feature>
<protein>
    <submittedName>
        <fullName evidence="1">Uncharacterized protein</fullName>
    </submittedName>
</protein>
<accession>A0A381USQ8</accession>
<gene>
    <name evidence="1" type="ORF">METZ01_LOCUS84076</name>
</gene>
<dbReference type="AlphaFoldDB" id="A0A381USQ8"/>
<reference evidence="1" key="1">
    <citation type="submission" date="2018-05" db="EMBL/GenBank/DDBJ databases">
        <authorList>
            <person name="Lanie J.A."/>
            <person name="Ng W.-L."/>
            <person name="Kazmierczak K.M."/>
            <person name="Andrzejewski T.M."/>
            <person name="Davidsen T.M."/>
            <person name="Wayne K.J."/>
            <person name="Tettelin H."/>
            <person name="Glass J.I."/>
            <person name="Rusch D."/>
            <person name="Podicherti R."/>
            <person name="Tsui H.-C.T."/>
            <person name="Winkler M.E."/>
        </authorList>
    </citation>
    <scope>NUCLEOTIDE SEQUENCE</scope>
</reference>
<proteinExistence type="predicted"/>